<name>A0AAU7ZJT7_9BACT</name>
<keyword evidence="2" id="KW-0378">Hydrolase</keyword>
<sequence>MNSHLHLPTDPGSDCLILTHGAGANCDTPLLIALADAFCASGMTVLRFDLPFRQLRPHGPPPRGSAERDQQGIRAAVATMRQQTSGRLFVGGHSYGGRQASMLAAAEPGLIDRLLLLSYPLHPPRRPDELRTGHFPELKTPALFVHGTRDGFGSTDELIAALRLIPARTELLEIAGAGHELMTKSNRQEFPNFVVEAFRF</sequence>
<dbReference type="RefSeq" id="WP_353062126.1">
    <property type="nucleotide sequence ID" value="NZ_CP132942.1"/>
</dbReference>
<dbReference type="PANTHER" id="PTHR13136">
    <property type="entry name" value="TESTIS DEVELOPMENT PROTEIN PRTD"/>
    <property type="match status" value="1"/>
</dbReference>
<dbReference type="KEGG" id="tpsc:RBB77_12515"/>
<organism evidence="2">
    <name type="scientific">Tunturiibacter psychrotolerans</name>
    <dbReference type="NCBI Taxonomy" id="3069686"/>
    <lineage>
        <taxon>Bacteria</taxon>
        <taxon>Pseudomonadati</taxon>
        <taxon>Acidobacteriota</taxon>
        <taxon>Terriglobia</taxon>
        <taxon>Terriglobales</taxon>
        <taxon>Acidobacteriaceae</taxon>
        <taxon>Tunturiibacter</taxon>
    </lineage>
</organism>
<dbReference type="PANTHER" id="PTHR13136:SF11">
    <property type="entry name" value="TESTIS-EXPRESSED PROTEIN 30"/>
    <property type="match status" value="1"/>
</dbReference>
<dbReference type="Pfam" id="PF20408">
    <property type="entry name" value="Abhydrolase_11"/>
    <property type="match status" value="1"/>
</dbReference>
<reference evidence="2" key="2">
    <citation type="journal article" date="2024" name="Environ. Microbiol.">
        <title>Genome analysis and description of Tunturibacter gen. nov. expands the diversity of Terriglobia in tundra soils.</title>
        <authorList>
            <person name="Messyasz A."/>
            <person name="Mannisto M.K."/>
            <person name="Kerkhof L.J."/>
            <person name="Haggblom M.M."/>
        </authorList>
    </citation>
    <scope>NUCLEOTIDE SEQUENCE</scope>
    <source>
        <strain evidence="2">X5P6</strain>
    </source>
</reference>
<evidence type="ECO:0000313" key="2">
    <source>
        <dbReference type="EMBL" id="XCB31285.1"/>
    </source>
</evidence>
<accession>A0AAU7ZJT7</accession>
<dbReference type="InterPro" id="IPR029058">
    <property type="entry name" value="AB_hydrolase_fold"/>
</dbReference>
<dbReference type="SUPFAM" id="SSF53474">
    <property type="entry name" value="alpha/beta-Hydrolases"/>
    <property type="match status" value="1"/>
</dbReference>
<dbReference type="EMBL" id="CP132942">
    <property type="protein sequence ID" value="XCB31285.1"/>
    <property type="molecule type" value="Genomic_DNA"/>
</dbReference>
<proteinExistence type="predicted"/>
<gene>
    <name evidence="2" type="ORF">RBB77_12515</name>
</gene>
<evidence type="ECO:0000259" key="1">
    <source>
        <dbReference type="Pfam" id="PF20408"/>
    </source>
</evidence>
<dbReference type="Gene3D" id="3.40.50.1820">
    <property type="entry name" value="alpha/beta hydrolase"/>
    <property type="match status" value="1"/>
</dbReference>
<feature type="domain" description="KANL3/Tex30 alpha/beta hydrolase-like" evidence="1">
    <location>
        <begin position="15"/>
        <end position="185"/>
    </location>
</feature>
<protein>
    <submittedName>
        <fullName evidence="2">Alpha/beta fold hydrolase</fullName>
    </submittedName>
</protein>
<dbReference type="InterPro" id="IPR026555">
    <property type="entry name" value="NSL3/Tex30"/>
</dbReference>
<reference evidence="2" key="1">
    <citation type="submission" date="2023-08" db="EMBL/GenBank/DDBJ databases">
        <authorList>
            <person name="Messyasz A."/>
            <person name="Mannisto M.K."/>
            <person name="Kerkhof L.J."/>
            <person name="Haggblom M."/>
        </authorList>
    </citation>
    <scope>NUCLEOTIDE SEQUENCE</scope>
    <source>
        <strain evidence="2">X5P6</strain>
    </source>
</reference>
<dbReference type="InterPro" id="IPR046879">
    <property type="entry name" value="KANL3/Tex30_Abhydrolase"/>
</dbReference>
<dbReference type="AlphaFoldDB" id="A0AAU7ZJT7"/>
<dbReference type="GO" id="GO:0016787">
    <property type="term" value="F:hydrolase activity"/>
    <property type="evidence" value="ECO:0007669"/>
    <property type="project" value="UniProtKB-KW"/>
</dbReference>